<evidence type="ECO:0000256" key="1">
    <source>
        <dbReference type="SAM" id="MobiDB-lite"/>
    </source>
</evidence>
<keyword evidence="2" id="KW-0472">Membrane</keyword>
<sequence>MTRRSRAARIARYAVAACGGLVFAGALAVLVVPPLADVLPLEAAVDAAGSDYQLIAVFGGLALLALLTVLAARALGRVEQGRPPDPEFVERVPAPGAEFDALVEDGLGRRAALFSDAPDRVRARLRETAARTLARTDNCSREIALDRVDSGAWTDDAAAAAFLSGRGPPVGVRVRAALRGRSWPQHGAAAAAEAIAARSERGPGAETAPVSGGER</sequence>
<keyword evidence="4" id="KW-1185">Reference proteome</keyword>
<name>A0ABD6AFZ2_9EURY</name>
<dbReference type="InterPro" id="IPR055693">
    <property type="entry name" value="DUF7269"/>
</dbReference>
<feature type="transmembrane region" description="Helical" evidence="2">
    <location>
        <begin position="52"/>
        <end position="72"/>
    </location>
</feature>
<evidence type="ECO:0000256" key="2">
    <source>
        <dbReference type="SAM" id="Phobius"/>
    </source>
</evidence>
<dbReference type="Proteomes" id="UP001596547">
    <property type="component" value="Unassembled WGS sequence"/>
</dbReference>
<feature type="transmembrane region" description="Helical" evidence="2">
    <location>
        <begin position="12"/>
        <end position="32"/>
    </location>
</feature>
<gene>
    <name evidence="3" type="ORF">ACFQPE_20545</name>
</gene>
<dbReference type="AlphaFoldDB" id="A0ABD6AFZ2"/>
<evidence type="ECO:0008006" key="5">
    <source>
        <dbReference type="Google" id="ProtNLM"/>
    </source>
</evidence>
<feature type="region of interest" description="Disordered" evidence="1">
    <location>
        <begin position="190"/>
        <end position="215"/>
    </location>
</feature>
<keyword evidence="2" id="KW-1133">Transmembrane helix</keyword>
<organism evidence="3 4">
    <name type="scientific">Halomarina halobia</name>
    <dbReference type="NCBI Taxonomy" id="3033386"/>
    <lineage>
        <taxon>Archaea</taxon>
        <taxon>Methanobacteriati</taxon>
        <taxon>Methanobacteriota</taxon>
        <taxon>Stenosarchaea group</taxon>
        <taxon>Halobacteria</taxon>
        <taxon>Halobacteriales</taxon>
        <taxon>Natronomonadaceae</taxon>
        <taxon>Halomarina</taxon>
    </lineage>
</organism>
<protein>
    <recommendedName>
        <fullName evidence="5">Alkaline shock response membrane anchor protein AmaP</fullName>
    </recommendedName>
</protein>
<reference evidence="3 4" key="1">
    <citation type="journal article" date="2019" name="Int. J. Syst. Evol. Microbiol.">
        <title>The Global Catalogue of Microorganisms (GCM) 10K type strain sequencing project: providing services to taxonomists for standard genome sequencing and annotation.</title>
        <authorList>
            <consortium name="The Broad Institute Genomics Platform"/>
            <consortium name="The Broad Institute Genome Sequencing Center for Infectious Disease"/>
            <person name="Wu L."/>
            <person name="Ma J."/>
        </authorList>
    </citation>
    <scope>NUCLEOTIDE SEQUENCE [LARGE SCALE GENOMIC DNA]</scope>
    <source>
        <strain evidence="3 4">PSR21</strain>
    </source>
</reference>
<dbReference type="Pfam" id="PF23933">
    <property type="entry name" value="DUF7269"/>
    <property type="match status" value="1"/>
</dbReference>
<accession>A0ABD6AFZ2</accession>
<dbReference type="EMBL" id="JBHTBF010000004">
    <property type="protein sequence ID" value="MFC7319162.1"/>
    <property type="molecule type" value="Genomic_DNA"/>
</dbReference>
<dbReference type="GeneID" id="79317983"/>
<proteinExistence type="predicted"/>
<keyword evidence="2" id="KW-0812">Transmembrane</keyword>
<evidence type="ECO:0000313" key="3">
    <source>
        <dbReference type="EMBL" id="MFC7319162.1"/>
    </source>
</evidence>
<dbReference type="RefSeq" id="WP_276306753.1">
    <property type="nucleotide sequence ID" value="NZ_CP119994.1"/>
</dbReference>
<comment type="caution">
    <text evidence="3">The sequence shown here is derived from an EMBL/GenBank/DDBJ whole genome shotgun (WGS) entry which is preliminary data.</text>
</comment>
<evidence type="ECO:0000313" key="4">
    <source>
        <dbReference type="Proteomes" id="UP001596547"/>
    </source>
</evidence>